<dbReference type="SUPFAM" id="SSF52540">
    <property type="entry name" value="P-loop containing nucleoside triphosphate hydrolases"/>
    <property type="match status" value="1"/>
</dbReference>
<keyword evidence="1 5" id="KW-0547">Nucleotide-binding</keyword>
<evidence type="ECO:0000256" key="4">
    <source>
        <dbReference type="ARBA" id="ARBA00022840"/>
    </source>
</evidence>
<dbReference type="AlphaFoldDB" id="A0A344LUV6"/>
<dbReference type="GO" id="GO:0003677">
    <property type="term" value="F:DNA binding"/>
    <property type="evidence" value="ECO:0007669"/>
    <property type="project" value="InterPro"/>
</dbReference>
<keyword evidence="8" id="KW-1185">Reference proteome</keyword>
<gene>
    <name evidence="7" type="ORF">HYN86_14270</name>
</gene>
<protein>
    <recommendedName>
        <fullName evidence="6">UvrD-like helicase ATP-binding domain-containing protein</fullName>
    </recommendedName>
</protein>
<dbReference type="OrthoDB" id="1100019at2"/>
<dbReference type="GO" id="GO:0043138">
    <property type="term" value="F:3'-5' DNA helicase activity"/>
    <property type="evidence" value="ECO:0007669"/>
    <property type="project" value="TreeGrafter"/>
</dbReference>
<evidence type="ECO:0000256" key="2">
    <source>
        <dbReference type="ARBA" id="ARBA00022801"/>
    </source>
</evidence>
<dbReference type="Gene3D" id="3.40.50.300">
    <property type="entry name" value="P-loop containing nucleotide triphosphate hydrolases"/>
    <property type="match status" value="1"/>
</dbReference>
<evidence type="ECO:0000256" key="3">
    <source>
        <dbReference type="ARBA" id="ARBA00022806"/>
    </source>
</evidence>
<dbReference type="GO" id="GO:0005829">
    <property type="term" value="C:cytosol"/>
    <property type="evidence" value="ECO:0007669"/>
    <property type="project" value="TreeGrafter"/>
</dbReference>
<evidence type="ECO:0000259" key="6">
    <source>
        <dbReference type="PROSITE" id="PS51198"/>
    </source>
</evidence>
<dbReference type="Pfam" id="PF00580">
    <property type="entry name" value="UvrD-helicase"/>
    <property type="match status" value="2"/>
</dbReference>
<evidence type="ECO:0000313" key="7">
    <source>
        <dbReference type="EMBL" id="AXB57698.1"/>
    </source>
</evidence>
<dbReference type="GO" id="GO:0005524">
    <property type="term" value="F:ATP binding"/>
    <property type="evidence" value="ECO:0007669"/>
    <property type="project" value="UniProtKB-UniRule"/>
</dbReference>
<dbReference type="EMBL" id="CP030261">
    <property type="protein sequence ID" value="AXB57698.1"/>
    <property type="molecule type" value="Genomic_DNA"/>
</dbReference>
<dbReference type="RefSeq" id="WP_113678642.1">
    <property type="nucleotide sequence ID" value="NZ_CP030261.1"/>
</dbReference>
<dbReference type="KEGG" id="ffl:HYN86_14270"/>
<dbReference type="InterPro" id="IPR014016">
    <property type="entry name" value="UvrD-like_ATP-bd"/>
</dbReference>
<name>A0A344LUV6_9FLAO</name>
<dbReference type="PANTHER" id="PTHR11070:SF3">
    <property type="entry name" value="DNA 3'-5' HELICASE"/>
    <property type="match status" value="1"/>
</dbReference>
<accession>A0A344LUV6</accession>
<proteinExistence type="predicted"/>
<evidence type="ECO:0000313" key="8">
    <source>
        <dbReference type="Proteomes" id="UP000251561"/>
    </source>
</evidence>
<dbReference type="Proteomes" id="UP000251561">
    <property type="component" value="Chromosome"/>
</dbReference>
<keyword evidence="4 5" id="KW-0067">ATP-binding</keyword>
<sequence length="600" mass="68568">MYSNLSEGQKKILNYGEGTVVVKACPGSGKTFSIAARISRLLKENGKDKRGLCIISFTNIACQEIEDKLSKVFFTPVPLKHPHFLGTIDSFINTFIFLPFGHLIMGCDSRPELVGEPHGAWSVRRGERDYDQYFDKTTFDSNDLLTPIAPHQAFNFIWSYFRKDGNVNGNILGIIRSKNALFKKGYANQSDANYISLKVLQKYPAIAQNLAEKFSHFLIDECQDTNDVQMKIIDLLNQNGAGNIMLVGDRDQSIFEWNHAHPDLFDLKYSLWDKILLDENRRSSQLICNFIKNLSTFEDIKAVNDKVKDSVLKPSIEIYILPKKKTAKDKTIITFQESAESFKEILKNFLRECEANNISIDKENTAVLYRGTASSKYLGLTSDIHDFATLPWVMNHYHVKNILKGKHMYENASFSKGYKLMEKGYFEALNRPHDNRFYCSSQFLADVISVAGIKNHRNEVFKFINALPETKDKTIALWIKEANDALKKSSINIEFEIEAQFGNVNIDDYFGEDLNSDQLYPFYFGTVHSVKGKTFQAVLLLLAKRAGKNYDTIIKSNPKILKPKDLEELRIVYVGLSRPQILLKMAVPASDHKLWYDKLK</sequence>
<dbReference type="InterPro" id="IPR027417">
    <property type="entry name" value="P-loop_NTPase"/>
</dbReference>
<dbReference type="GO" id="GO:0000725">
    <property type="term" value="P:recombinational repair"/>
    <property type="evidence" value="ECO:0007669"/>
    <property type="project" value="TreeGrafter"/>
</dbReference>
<evidence type="ECO:0000256" key="5">
    <source>
        <dbReference type="PROSITE-ProRule" id="PRU00560"/>
    </source>
</evidence>
<dbReference type="PANTHER" id="PTHR11070">
    <property type="entry name" value="UVRD / RECB / PCRA DNA HELICASE FAMILY MEMBER"/>
    <property type="match status" value="1"/>
</dbReference>
<keyword evidence="3 5" id="KW-0347">Helicase</keyword>
<dbReference type="InterPro" id="IPR000212">
    <property type="entry name" value="DNA_helicase_UvrD/REP"/>
</dbReference>
<evidence type="ECO:0000256" key="1">
    <source>
        <dbReference type="ARBA" id="ARBA00022741"/>
    </source>
</evidence>
<feature type="domain" description="UvrD-like helicase ATP-binding" evidence="6">
    <location>
        <begin position="3"/>
        <end position="284"/>
    </location>
</feature>
<keyword evidence="2 5" id="KW-0378">Hydrolase</keyword>
<feature type="binding site" evidence="5">
    <location>
        <begin position="24"/>
        <end position="31"/>
    </location>
    <ligand>
        <name>ATP</name>
        <dbReference type="ChEBI" id="CHEBI:30616"/>
    </ligand>
</feature>
<dbReference type="PROSITE" id="PS51198">
    <property type="entry name" value="UVRD_HELICASE_ATP_BIND"/>
    <property type="match status" value="1"/>
</dbReference>
<dbReference type="GO" id="GO:0016787">
    <property type="term" value="F:hydrolase activity"/>
    <property type="evidence" value="ECO:0007669"/>
    <property type="project" value="UniProtKB-UniRule"/>
</dbReference>
<organism evidence="7 8">
    <name type="scientific">Flavobacterium fluviale</name>
    <dbReference type="NCBI Taxonomy" id="2249356"/>
    <lineage>
        <taxon>Bacteria</taxon>
        <taxon>Pseudomonadati</taxon>
        <taxon>Bacteroidota</taxon>
        <taxon>Flavobacteriia</taxon>
        <taxon>Flavobacteriales</taxon>
        <taxon>Flavobacteriaceae</taxon>
        <taxon>Flavobacterium</taxon>
    </lineage>
</organism>
<reference evidence="7 8" key="1">
    <citation type="submission" date="2018-06" db="EMBL/GenBank/DDBJ databases">
        <title>Genome sequencing of Flavobacterium.</title>
        <authorList>
            <person name="Baek M.-G."/>
            <person name="Yi H."/>
        </authorList>
    </citation>
    <scope>NUCLEOTIDE SEQUENCE [LARGE SCALE GENOMIC DNA]</scope>
    <source>
        <strain evidence="7 8">HYN0086</strain>
    </source>
</reference>